<protein>
    <recommendedName>
        <fullName evidence="3">SH3 domain-containing protein</fullName>
    </recommendedName>
</protein>
<dbReference type="SMART" id="SM00326">
    <property type="entry name" value="SH3"/>
    <property type="match status" value="1"/>
</dbReference>
<dbReference type="Proteomes" id="UP001189122">
    <property type="component" value="Unassembled WGS sequence"/>
</dbReference>
<dbReference type="InterPro" id="IPR001452">
    <property type="entry name" value="SH3_domain"/>
</dbReference>
<evidence type="ECO:0000256" key="2">
    <source>
        <dbReference type="PROSITE-ProRule" id="PRU00192"/>
    </source>
</evidence>
<organism evidence="4">
    <name type="scientific">Spirodela intermedia</name>
    <name type="common">Intermediate duckweed</name>
    <dbReference type="NCBI Taxonomy" id="51605"/>
    <lineage>
        <taxon>Eukaryota</taxon>
        <taxon>Viridiplantae</taxon>
        <taxon>Streptophyta</taxon>
        <taxon>Embryophyta</taxon>
        <taxon>Tracheophyta</taxon>
        <taxon>Spermatophyta</taxon>
        <taxon>Magnoliopsida</taxon>
        <taxon>Liliopsida</taxon>
        <taxon>Araceae</taxon>
        <taxon>Lemnoideae</taxon>
        <taxon>Spirodela</taxon>
    </lineage>
</organism>
<dbReference type="InterPro" id="IPR027267">
    <property type="entry name" value="AH/BAR_dom_sf"/>
</dbReference>
<evidence type="ECO:0000313" key="5">
    <source>
        <dbReference type="Proteomes" id="UP001189122"/>
    </source>
</evidence>
<evidence type="ECO:0000256" key="1">
    <source>
        <dbReference type="ARBA" id="ARBA00022443"/>
    </source>
</evidence>
<dbReference type="PANTHER" id="PTHR14167:SF30">
    <property type="entry name" value="SH3 DOMAIN-CONTAINING PROTEIN 1"/>
    <property type="match status" value="1"/>
</dbReference>
<evidence type="ECO:0000313" key="4">
    <source>
        <dbReference type="EMBL" id="CAA2630265.1"/>
    </source>
</evidence>
<sequence>MEAIKRQASRLREQVAKQQQAVLKQLSGRFAIDALALDEPDAECHQQLQMLYKSTREAKHFQRNIMRGLEGLISASSRQMRLVTSKLADACCKYGENENSDAVLARASLHFGNSHHSMEEEREKLLKILGDQVYEPLRTMIMGAPLEDARHLAHCYEKLRQDVESQLQHSELRLSELGSALAALGREATSAMESVAADQQRITFQQLLAMVDAERGYHHNVASILDELRDAMVLERQKSESERQPASTVGGILALAACEEEHEEEEKLQSDDLHENHTNGVIHPFDAQADGELSLSTGDYVVVRQGSENGWLEGECKGKAGWFPAAYAERRDRAPANR</sequence>
<keyword evidence="1 2" id="KW-0728">SH3 domain</keyword>
<evidence type="ECO:0000259" key="3">
    <source>
        <dbReference type="PROSITE" id="PS50002"/>
    </source>
</evidence>
<dbReference type="InterPro" id="IPR050384">
    <property type="entry name" value="Endophilin_SH3RF"/>
</dbReference>
<dbReference type="Gene3D" id="1.20.1270.60">
    <property type="entry name" value="Arfaptin homology (AH) domain/BAR domain"/>
    <property type="match status" value="1"/>
</dbReference>
<dbReference type="EMBL" id="LR743600">
    <property type="protein sequence ID" value="CAA2630265.1"/>
    <property type="molecule type" value="Genomic_DNA"/>
</dbReference>
<dbReference type="Gene3D" id="2.30.30.40">
    <property type="entry name" value="SH3 Domains"/>
    <property type="match status" value="1"/>
</dbReference>
<dbReference type="PROSITE" id="PS50002">
    <property type="entry name" value="SH3"/>
    <property type="match status" value="1"/>
</dbReference>
<dbReference type="EMBL" id="CACRZD030000013">
    <property type="protein sequence ID" value="CAA6669508.1"/>
    <property type="molecule type" value="Genomic_DNA"/>
</dbReference>
<keyword evidence="5" id="KW-1185">Reference proteome</keyword>
<reference evidence="4 5" key="1">
    <citation type="submission" date="2019-12" db="EMBL/GenBank/DDBJ databases">
        <authorList>
            <person name="Scholz U."/>
            <person name="Mascher M."/>
            <person name="Fiebig A."/>
        </authorList>
    </citation>
    <scope>NUCLEOTIDE SEQUENCE</scope>
</reference>
<proteinExistence type="predicted"/>
<dbReference type="SUPFAM" id="SSF50044">
    <property type="entry name" value="SH3-domain"/>
    <property type="match status" value="1"/>
</dbReference>
<name>A0A7I8JH97_SPIIN</name>
<dbReference type="Pfam" id="PF14604">
    <property type="entry name" value="SH3_9"/>
    <property type="match status" value="1"/>
</dbReference>
<dbReference type="PANTHER" id="PTHR14167">
    <property type="entry name" value="SH3 DOMAIN-CONTAINING"/>
    <property type="match status" value="1"/>
</dbReference>
<dbReference type="SUPFAM" id="SSF103657">
    <property type="entry name" value="BAR/IMD domain-like"/>
    <property type="match status" value="1"/>
</dbReference>
<accession>A0A7I8JH97</accession>
<dbReference type="AlphaFoldDB" id="A0A7I8JH97"/>
<feature type="domain" description="SH3" evidence="3">
    <location>
        <begin position="274"/>
        <end position="333"/>
    </location>
</feature>
<dbReference type="InterPro" id="IPR036028">
    <property type="entry name" value="SH3-like_dom_sf"/>
</dbReference>
<gene>
    <name evidence="4" type="ORF">SI7747_13015911</name>
</gene>